<sequence length="111" mass="12818">MVVLVKDAFHTEVELQIGKLLTEVIPAIHAGTYDRLIPLRRYHSPLPVNYYLCWLFADSEGVSSVPAHGPVWRWLHIPRSLEFCRRISSPAALRKNWVTIAFKILYIYTAN</sequence>
<organism evidence="1 2">
    <name type="scientific">Pseudomonas palleroniana</name>
    <dbReference type="NCBI Taxonomy" id="191390"/>
    <lineage>
        <taxon>Bacteria</taxon>
        <taxon>Pseudomonadati</taxon>
        <taxon>Pseudomonadota</taxon>
        <taxon>Gammaproteobacteria</taxon>
        <taxon>Pseudomonadales</taxon>
        <taxon>Pseudomonadaceae</taxon>
        <taxon>Pseudomonas</taxon>
    </lineage>
</organism>
<dbReference type="EMBL" id="LRMR01000002">
    <property type="protein sequence ID" value="KWU52874.1"/>
    <property type="molecule type" value="Genomic_DNA"/>
</dbReference>
<gene>
    <name evidence="1" type="ORF">AWV77_00965</name>
</gene>
<proteinExistence type="predicted"/>
<accession>A0A120EAI9</accession>
<reference evidence="2" key="1">
    <citation type="submission" date="2016-01" db="EMBL/GenBank/DDBJ databases">
        <authorList>
            <person name="Gamez R.M."/>
            <person name="Rodriguez F."/>
            <person name="Bernal J.F."/>
            <person name="Agarwala R."/>
            <person name="Landsman D."/>
            <person name="Marino-Ramirez L."/>
        </authorList>
    </citation>
    <scope>NUCLEOTIDE SEQUENCE [LARGE SCALE GENOMIC DNA]</scope>
    <source>
        <strain evidence="2">Ps006</strain>
    </source>
</reference>
<dbReference type="Proteomes" id="UP000067111">
    <property type="component" value="Unassembled WGS sequence"/>
</dbReference>
<dbReference type="AlphaFoldDB" id="A0A120EAI9"/>
<evidence type="ECO:0000313" key="1">
    <source>
        <dbReference type="EMBL" id="KWU52874.1"/>
    </source>
</evidence>
<comment type="caution">
    <text evidence="1">The sequence shown here is derived from an EMBL/GenBank/DDBJ whole genome shotgun (WGS) entry which is preliminary data.</text>
</comment>
<name>A0A120EAI9_9PSED</name>
<protein>
    <submittedName>
        <fullName evidence="1">Uncharacterized protein</fullName>
    </submittedName>
</protein>
<evidence type="ECO:0000313" key="2">
    <source>
        <dbReference type="Proteomes" id="UP000067111"/>
    </source>
</evidence>